<comment type="caution">
    <text evidence="3">The sequence shown here is derived from an EMBL/GenBank/DDBJ whole genome shotgun (WGS) entry which is preliminary data.</text>
</comment>
<keyword evidence="1" id="KW-0812">Transmembrane</keyword>
<dbReference type="EMBL" id="VTDN01000003">
    <property type="protein sequence ID" value="MEB5476373.1"/>
    <property type="molecule type" value="Genomic_DNA"/>
</dbReference>
<feature type="domain" description="DUF218" evidence="2">
    <location>
        <begin position="112"/>
        <end position="256"/>
    </location>
</feature>
<keyword evidence="1" id="KW-0472">Membrane</keyword>
<proteinExistence type="predicted"/>
<dbReference type="PANTHER" id="PTHR30336">
    <property type="entry name" value="INNER MEMBRANE PROTEIN, PROBABLE PERMEASE"/>
    <property type="match status" value="1"/>
</dbReference>
<evidence type="ECO:0000256" key="1">
    <source>
        <dbReference type="SAM" id="Phobius"/>
    </source>
</evidence>
<dbReference type="Pfam" id="PF02698">
    <property type="entry name" value="DUF218"/>
    <property type="match status" value="1"/>
</dbReference>
<dbReference type="InterPro" id="IPR051599">
    <property type="entry name" value="Cell_Envelope_Assoc"/>
</dbReference>
<dbReference type="InterPro" id="IPR003848">
    <property type="entry name" value="DUF218"/>
</dbReference>
<dbReference type="RefSeq" id="WP_325774890.1">
    <property type="nucleotide sequence ID" value="NZ_VTDN01000003.1"/>
</dbReference>
<feature type="transmembrane region" description="Helical" evidence="1">
    <location>
        <begin position="77"/>
        <end position="94"/>
    </location>
</feature>
<accession>A0ABU6DU17</accession>
<keyword evidence="4" id="KW-1185">Reference proteome</keyword>
<gene>
    <name evidence="3" type="ORF">I2F25_04780</name>
</gene>
<evidence type="ECO:0000259" key="2">
    <source>
        <dbReference type="Pfam" id="PF02698"/>
    </source>
</evidence>
<reference evidence="3 4" key="1">
    <citation type="submission" date="2019-08" db="EMBL/GenBank/DDBJ databases">
        <title>Five species of Acinetobacter isolated from floral nectar and animal pollinators.</title>
        <authorList>
            <person name="Hendry T.A."/>
        </authorList>
    </citation>
    <scope>NUCLEOTIDE SEQUENCE [LARGE SCALE GENOMIC DNA]</scope>
    <source>
        <strain evidence="3 4">MD18.27</strain>
    </source>
</reference>
<feature type="transmembrane region" description="Helical" evidence="1">
    <location>
        <begin position="39"/>
        <end position="57"/>
    </location>
</feature>
<dbReference type="Proteomes" id="UP001339883">
    <property type="component" value="Unassembled WGS sequence"/>
</dbReference>
<dbReference type="PANTHER" id="PTHR30336:SF20">
    <property type="entry name" value="DUF218 DOMAIN-CONTAINING PROTEIN"/>
    <property type="match status" value="1"/>
</dbReference>
<protein>
    <submittedName>
        <fullName evidence="3">YdcF family protein</fullName>
    </submittedName>
</protein>
<dbReference type="CDD" id="cd06259">
    <property type="entry name" value="YdcF-like"/>
    <property type="match status" value="1"/>
</dbReference>
<sequence>MKIFKKQSNLIYSQIPLMLAGVVLVTANSYLLSLQKRDLSILAPFILGVVFIILSIVWEPIQTFLAKHPYAKRAWRLAWLFFFVWLITLGIFFWKIQQNVWATKHVPDVENIMILGCGAMNGKPTPTLQQRLDRAAAIAIQQPHTHIILTGGYTTDPSYSEAQVMAAYLKENYHIPDDRMILENESTSTFTNFKNSAIVMEKHHITKEMSLAVVTSEFHVPRSKAIGEKQGYTNLYMVSASTPLLTRYNLWFREYFATIHAKLLKEF</sequence>
<organism evidence="3 4">
    <name type="scientific">Acinetobacter pollinis</name>
    <dbReference type="NCBI Taxonomy" id="2605270"/>
    <lineage>
        <taxon>Bacteria</taxon>
        <taxon>Pseudomonadati</taxon>
        <taxon>Pseudomonadota</taxon>
        <taxon>Gammaproteobacteria</taxon>
        <taxon>Moraxellales</taxon>
        <taxon>Moraxellaceae</taxon>
        <taxon>Acinetobacter</taxon>
    </lineage>
</organism>
<keyword evidence="1" id="KW-1133">Transmembrane helix</keyword>
<dbReference type="Gene3D" id="3.40.50.620">
    <property type="entry name" value="HUPs"/>
    <property type="match status" value="1"/>
</dbReference>
<evidence type="ECO:0000313" key="4">
    <source>
        <dbReference type="Proteomes" id="UP001339883"/>
    </source>
</evidence>
<dbReference type="InterPro" id="IPR014729">
    <property type="entry name" value="Rossmann-like_a/b/a_fold"/>
</dbReference>
<name>A0ABU6DU17_9GAMM</name>
<feature type="transmembrane region" description="Helical" evidence="1">
    <location>
        <begin position="12"/>
        <end position="33"/>
    </location>
</feature>
<evidence type="ECO:0000313" key="3">
    <source>
        <dbReference type="EMBL" id="MEB5476373.1"/>
    </source>
</evidence>